<evidence type="ECO:0000259" key="2">
    <source>
        <dbReference type="Pfam" id="PF13472"/>
    </source>
</evidence>
<reference evidence="3 4" key="1">
    <citation type="journal article" date="2003" name="Int. J. Syst. Evol. Microbiol.">
        <title>Virgibacillus carmonensis sp. nov., Virgibacillus necropolis sp. nov. and Virgibacillus picturae sp. nov., three novel species isolated from deteriorated mural paintings, transfer of the species of the genus salibacillus to Virgibacillus, as Virgibacillus marismortui comb. nov. and Virgibacillus salexigens comb. nov., and emended description of the genus Virgibacillus.</title>
        <authorList>
            <person name="Heyrman J."/>
            <person name="Logan N.A."/>
            <person name="Busse H.J."/>
            <person name="Balcaen A."/>
            <person name="Lebbe L."/>
            <person name="Rodriguez-Diaz M."/>
            <person name="Swings J."/>
            <person name="De Vos P."/>
        </authorList>
    </citation>
    <scope>NUCLEOTIDE SEQUENCE [LARGE SCALE GENOMIC DNA]</scope>
    <source>
        <strain evidence="3 4">LMG 19488</strain>
    </source>
</reference>
<dbReference type="GO" id="GO:0004622">
    <property type="term" value="F:phosphatidylcholine lysophospholipase activity"/>
    <property type="evidence" value="ECO:0007669"/>
    <property type="project" value="TreeGrafter"/>
</dbReference>
<proteinExistence type="predicted"/>
<dbReference type="Pfam" id="PF13472">
    <property type="entry name" value="Lipase_GDSL_2"/>
    <property type="match status" value="1"/>
</dbReference>
<dbReference type="CDD" id="cd00229">
    <property type="entry name" value="SGNH_hydrolase"/>
    <property type="match status" value="1"/>
</dbReference>
<dbReference type="InterPro" id="IPR051532">
    <property type="entry name" value="Ester_Hydrolysis_Enzymes"/>
</dbReference>
<dbReference type="OrthoDB" id="2596050at2"/>
<evidence type="ECO:0000313" key="4">
    <source>
        <dbReference type="Proteomes" id="UP000204391"/>
    </source>
</evidence>
<evidence type="ECO:0000313" key="3">
    <source>
        <dbReference type="EMBL" id="ASN03887.1"/>
    </source>
</evidence>
<dbReference type="PANTHER" id="PTHR30383:SF5">
    <property type="entry name" value="SGNH HYDROLASE-TYPE ESTERASE DOMAIN-CONTAINING PROTEIN"/>
    <property type="match status" value="1"/>
</dbReference>
<evidence type="ECO:0000256" key="1">
    <source>
        <dbReference type="SAM" id="SignalP"/>
    </source>
</evidence>
<dbReference type="KEGG" id="vne:CFK40_02155"/>
<name>A0A221M8C3_9BACI</name>
<keyword evidence="1" id="KW-0732">Signal</keyword>
<dbReference type="SUPFAM" id="SSF52266">
    <property type="entry name" value="SGNH hydrolase"/>
    <property type="match status" value="1"/>
</dbReference>
<dbReference type="InterPro" id="IPR013830">
    <property type="entry name" value="SGNH_hydro"/>
</dbReference>
<protein>
    <submittedName>
        <fullName evidence="3">Lipolytic protein G-D-S-L family</fullName>
    </submittedName>
</protein>
<sequence length="249" mass="27438">MKKVLKSLALLLIISLLFSNIAFAKSDNGKQSLVALGDSIPFGYNLGQHNHHPAKSAYPYLIGNDSDLRVRNLGVPGWQTHQMLTALKTDQKYRQAVRHADYIVLNIGNNDLLQALRAAQAASNGNSLLFMQLLQQEIQKSNLFANVGGIIEVTRSLTDAPIVVYNVYNPFQLDDPLYTFGSAILPTINSRFKDLTTLYNSQYGNVLLADAYSAFGQNQSTYVLPGDIHPTVEGQIKLAEIGMDVLDLN</sequence>
<dbReference type="Proteomes" id="UP000204391">
    <property type="component" value="Chromosome"/>
</dbReference>
<dbReference type="RefSeq" id="WP_089530457.1">
    <property type="nucleotide sequence ID" value="NZ_CP022437.1"/>
</dbReference>
<accession>A0A221M8C3</accession>
<dbReference type="InterPro" id="IPR036514">
    <property type="entry name" value="SGNH_hydro_sf"/>
</dbReference>
<dbReference type="EMBL" id="CP022437">
    <property type="protein sequence ID" value="ASN03887.1"/>
    <property type="molecule type" value="Genomic_DNA"/>
</dbReference>
<organism evidence="3 4">
    <name type="scientific">Virgibacillus necropolis</name>
    <dbReference type="NCBI Taxonomy" id="163877"/>
    <lineage>
        <taxon>Bacteria</taxon>
        <taxon>Bacillati</taxon>
        <taxon>Bacillota</taxon>
        <taxon>Bacilli</taxon>
        <taxon>Bacillales</taxon>
        <taxon>Bacillaceae</taxon>
        <taxon>Virgibacillus</taxon>
    </lineage>
</organism>
<feature type="signal peptide" evidence="1">
    <location>
        <begin position="1"/>
        <end position="24"/>
    </location>
</feature>
<dbReference type="PANTHER" id="PTHR30383">
    <property type="entry name" value="THIOESTERASE 1/PROTEASE 1/LYSOPHOSPHOLIPASE L1"/>
    <property type="match status" value="1"/>
</dbReference>
<feature type="domain" description="SGNH hydrolase-type esterase" evidence="2">
    <location>
        <begin position="35"/>
        <end position="235"/>
    </location>
</feature>
<feature type="chain" id="PRO_5012510652" evidence="1">
    <location>
        <begin position="25"/>
        <end position="249"/>
    </location>
</feature>
<keyword evidence="4" id="KW-1185">Reference proteome</keyword>
<dbReference type="AlphaFoldDB" id="A0A221M8C3"/>
<gene>
    <name evidence="3" type="ORF">CFK40_02155</name>
</gene>
<dbReference type="Gene3D" id="3.40.50.1110">
    <property type="entry name" value="SGNH hydrolase"/>
    <property type="match status" value="1"/>
</dbReference>